<reference evidence="7 8" key="1">
    <citation type="journal article" date="2019" name="Nat. Plants">
        <title>Genome sequencing of Musa balbisiana reveals subgenome evolution and function divergence in polyploid bananas.</title>
        <authorList>
            <person name="Yao X."/>
        </authorList>
    </citation>
    <scope>NUCLEOTIDE SEQUENCE [LARGE SCALE GENOMIC DNA]</scope>
    <source>
        <strain evidence="8">cv. DH-PKW</strain>
        <tissue evidence="7">Leaves</tissue>
    </source>
</reference>
<dbReference type="PANTHER" id="PTHR33077">
    <property type="entry name" value="PROTEIN TIFY 4A-RELATED-RELATED"/>
    <property type="match status" value="1"/>
</dbReference>
<name>A0A4V4H343_MUSBA</name>
<dbReference type="AlphaFoldDB" id="A0A4V4H343"/>
<dbReference type="EMBL" id="PYDT01000010">
    <property type="protein sequence ID" value="THU46866.1"/>
    <property type="molecule type" value="Genomic_DNA"/>
</dbReference>
<evidence type="ECO:0000256" key="2">
    <source>
        <dbReference type="ARBA" id="ARBA00022819"/>
    </source>
</evidence>
<dbReference type="STRING" id="52838.A0A4V4H343"/>
<dbReference type="InterPro" id="IPR018467">
    <property type="entry name" value="CCT_CS"/>
</dbReference>
<dbReference type="PROSITE" id="PS51320">
    <property type="entry name" value="TIFY"/>
    <property type="match status" value="1"/>
</dbReference>
<keyword evidence="8" id="KW-1185">Reference proteome</keyword>
<keyword evidence="4" id="KW-0539">Nucleus</keyword>
<dbReference type="PANTHER" id="PTHR33077:SF17">
    <property type="entry name" value="PROTEIN TIFY 5B"/>
    <property type="match status" value="1"/>
</dbReference>
<dbReference type="SMART" id="SM00979">
    <property type="entry name" value="TIFY"/>
    <property type="match status" value="1"/>
</dbReference>
<evidence type="ECO:0000256" key="4">
    <source>
        <dbReference type="RuleBase" id="RU369065"/>
    </source>
</evidence>
<dbReference type="InterPro" id="IPR010399">
    <property type="entry name" value="Tify_dom"/>
</dbReference>
<gene>
    <name evidence="7" type="ORF">C4D60_Mb09t09440</name>
</gene>
<evidence type="ECO:0000313" key="8">
    <source>
        <dbReference type="Proteomes" id="UP000317650"/>
    </source>
</evidence>
<comment type="domain">
    <text evidence="4">The jas domain is required for interaction with COI1.</text>
</comment>
<dbReference type="GO" id="GO:0005634">
    <property type="term" value="C:nucleus"/>
    <property type="evidence" value="ECO:0007669"/>
    <property type="project" value="UniProtKB-SubCell"/>
</dbReference>
<comment type="subcellular location">
    <subcellularLocation>
        <location evidence="4">Nucleus</location>
    </subcellularLocation>
</comment>
<evidence type="ECO:0000256" key="1">
    <source>
        <dbReference type="ARBA" id="ARBA00008614"/>
    </source>
</evidence>
<comment type="similarity">
    <text evidence="1 4">Belongs to the TIFY/JAZ family.</text>
</comment>
<evidence type="ECO:0000256" key="3">
    <source>
        <dbReference type="ARBA" id="ARBA00022843"/>
    </source>
</evidence>
<sequence length="158" mass="17945">MGCDPQLRLSLGSGYHIRLVSSLKAGSGCFVSLVDSFFSGCVTFRDEQQRRQTQQKKMTIFYQGRVCVCDATEMQARAIISMAKREMEDTVTTKQQRQSTEEEESSSRAVAPQVLDPGLSMKRSLQRFLQKRKARVSDASPYNRQQKLLLFPIKLQQA</sequence>
<keyword evidence="2 4" id="KW-1184">Jasmonic acid signaling pathway</keyword>
<dbReference type="InterPro" id="IPR040390">
    <property type="entry name" value="TIFY/JAZ"/>
</dbReference>
<evidence type="ECO:0000259" key="6">
    <source>
        <dbReference type="PROSITE" id="PS51320"/>
    </source>
</evidence>
<dbReference type="Pfam" id="PF09425">
    <property type="entry name" value="Jas_motif"/>
    <property type="match status" value="1"/>
</dbReference>
<accession>A0A4V4H343</accession>
<feature type="region of interest" description="Disordered" evidence="5">
    <location>
        <begin position="86"/>
        <end position="113"/>
    </location>
</feature>
<evidence type="ECO:0000256" key="5">
    <source>
        <dbReference type="SAM" id="MobiDB-lite"/>
    </source>
</evidence>
<dbReference type="Pfam" id="PF06200">
    <property type="entry name" value="tify"/>
    <property type="match status" value="1"/>
</dbReference>
<protein>
    <recommendedName>
        <fullName evidence="4">Protein TIFY</fullName>
    </recommendedName>
    <alternativeName>
        <fullName evidence="4">Jasmonate ZIM domain-containing protein</fullName>
    </alternativeName>
</protein>
<comment type="function">
    <text evidence="4">Repressor of jasmonate responses.</text>
</comment>
<comment type="caution">
    <text evidence="7">The sequence shown here is derived from an EMBL/GenBank/DDBJ whole genome shotgun (WGS) entry which is preliminary data.</text>
</comment>
<feature type="domain" description="Tify" evidence="6">
    <location>
        <begin position="51"/>
        <end position="85"/>
    </location>
</feature>
<proteinExistence type="inferred from homology"/>
<dbReference type="GO" id="GO:0009611">
    <property type="term" value="P:response to wounding"/>
    <property type="evidence" value="ECO:0007669"/>
    <property type="project" value="UniProtKB-UniRule"/>
</dbReference>
<dbReference type="Proteomes" id="UP000317650">
    <property type="component" value="Chromosome 9"/>
</dbReference>
<dbReference type="GO" id="GO:2000022">
    <property type="term" value="P:regulation of jasmonic acid mediated signaling pathway"/>
    <property type="evidence" value="ECO:0007669"/>
    <property type="project" value="UniProtKB-UniRule"/>
</dbReference>
<keyword evidence="3" id="KW-0832">Ubl conjugation</keyword>
<organism evidence="7 8">
    <name type="scientific">Musa balbisiana</name>
    <name type="common">Banana</name>
    <dbReference type="NCBI Taxonomy" id="52838"/>
    <lineage>
        <taxon>Eukaryota</taxon>
        <taxon>Viridiplantae</taxon>
        <taxon>Streptophyta</taxon>
        <taxon>Embryophyta</taxon>
        <taxon>Tracheophyta</taxon>
        <taxon>Spermatophyta</taxon>
        <taxon>Magnoliopsida</taxon>
        <taxon>Liliopsida</taxon>
        <taxon>Zingiberales</taxon>
        <taxon>Musaceae</taxon>
        <taxon>Musa</taxon>
    </lineage>
</organism>
<dbReference type="GO" id="GO:0031347">
    <property type="term" value="P:regulation of defense response"/>
    <property type="evidence" value="ECO:0007669"/>
    <property type="project" value="UniProtKB-UniRule"/>
</dbReference>
<evidence type="ECO:0000313" key="7">
    <source>
        <dbReference type="EMBL" id="THU46866.1"/>
    </source>
</evidence>